<dbReference type="GO" id="GO:0005929">
    <property type="term" value="C:cilium"/>
    <property type="evidence" value="ECO:0007669"/>
    <property type="project" value="TreeGrafter"/>
</dbReference>
<dbReference type="Proteomes" id="UP000218231">
    <property type="component" value="Unassembled WGS sequence"/>
</dbReference>
<feature type="compositionally biased region" description="Low complexity" evidence="3">
    <location>
        <begin position="48"/>
        <end position="66"/>
    </location>
</feature>
<protein>
    <recommendedName>
        <fullName evidence="6">Intraflagellar transport protein 43 homolog</fullName>
    </recommendedName>
</protein>
<dbReference type="GO" id="GO:0030991">
    <property type="term" value="C:intraciliary transport particle A"/>
    <property type="evidence" value="ECO:0007669"/>
    <property type="project" value="InterPro"/>
</dbReference>
<dbReference type="GO" id="GO:0035721">
    <property type="term" value="P:intraciliary retrograde transport"/>
    <property type="evidence" value="ECO:0007669"/>
    <property type="project" value="TreeGrafter"/>
</dbReference>
<feature type="region of interest" description="Disordered" evidence="3">
    <location>
        <begin position="1"/>
        <end position="88"/>
    </location>
</feature>
<evidence type="ECO:0000313" key="4">
    <source>
        <dbReference type="EMBL" id="PAV83197.1"/>
    </source>
</evidence>
<name>A0A2A2LAX7_9BILA</name>
<accession>A0A2A2LAX7</accession>
<evidence type="ECO:0008006" key="6">
    <source>
        <dbReference type="Google" id="ProtNLM"/>
    </source>
</evidence>
<comment type="caution">
    <text evidence="4">The sequence shown here is derived from an EMBL/GenBank/DDBJ whole genome shotgun (WGS) entry which is preliminary data.</text>
</comment>
<feature type="compositionally biased region" description="Basic and acidic residues" evidence="3">
    <location>
        <begin position="1"/>
        <end position="14"/>
    </location>
</feature>
<keyword evidence="5" id="KW-1185">Reference proteome</keyword>
<evidence type="ECO:0000313" key="5">
    <source>
        <dbReference type="Proteomes" id="UP000218231"/>
    </source>
</evidence>
<sequence>MKGLLKEGAAESIKRPLSGLFRRPGSRAGGRKKEEEEDALAAQPPPNFQQNNRPLASALEEVASSSDLPVPQNSNDRRPSAPLDLDSSVARAPRISSANVNGMLQIDMFASKYPQLTRLEEIDISQLTRFLYLEDDAKDEDISWNWDYLFASVSTEMREEWAQFEERD</sequence>
<dbReference type="InterPro" id="IPR029302">
    <property type="entry name" value="IFT43"/>
</dbReference>
<dbReference type="AlphaFoldDB" id="A0A2A2LAX7"/>
<keyword evidence="2" id="KW-0970">Cilium biogenesis/degradation</keyword>
<gene>
    <name evidence="4" type="ORF">WR25_16584</name>
</gene>
<dbReference type="PANTHER" id="PTHR33724">
    <property type="entry name" value="INTRAFLAGELLAR TRANSPORT PROTEIN 43 HOMOLOG"/>
    <property type="match status" value="1"/>
</dbReference>
<dbReference type="EMBL" id="LIAE01006984">
    <property type="protein sequence ID" value="PAV83197.1"/>
    <property type="molecule type" value="Genomic_DNA"/>
</dbReference>
<evidence type="ECO:0000256" key="3">
    <source>
        <dbReference type="SAM" id="MobiDB-lite"/>
    </source>
</evidence>
<evidence type="ECO:0000256" key="1">
    <source>
        <dbReference type="ARBA" id="ARBA00007563"/>
    </source>
</evidence>
<dbReference type="Pfam" id="PF15305">
    <property type="entry name" value="IFT43"/>
    <property type="match status" value="1"/>
</dbReference>
<dbReference type="OrthoDB" id="206950at2759"/>
<reference evidence="4 5" key="1">
    <citation type="journal article" date="2017" name="Curr. Biol.">
        <title>Genome architecture and evolution of a unichromosomal asexual nematode.</title>
        <authorList>
            <person name="Fradin H."/>
            <person name="Zegar C."/>
            <person name="Gutwein M."/>
            <person name="Lucas J."/>
            <person name="Kovtun M."/>
            <person name="Corcoran D."/>
            <person name="Baugh L.R."/>
            <person name="Kiontke K."/>
            <person name="Gunsalus K."/>
            <person name="Fitch D.H."/>
            <person name="Piano F."/>
        </authorList>
    </citation>
    <scope>NUCLEOTIDE SEQUENCE [LARGE SCALE GENOMIC DNA]</scope>
    <source>
        <strain evidence="4">PF1309</strain>
    </source>
</reference>
<organism evidence="4 5">
    <name type="scientific">Diploscapter pachys</name>
    <dbReference type="NCBI Taxonomy" id="2018661"/>
    <lineage>
        <taxon>Eukaryota</taxon>
        <taxon>Metazoa</taxon>
        <taxon>Ecdysozoa</taxon>
        <taxon>Nematoda</taxon>
        <taxon>Chromadorea</taxon>
        <taxon>Rhabditida</taxon>
        <taxon>Rhabditina</taxon>
        <taxon>Rhabditomorpha</taxon>
        <taxon>Rhabditoidea</taxon>
        <taxon>Rhabditidae</taxon>
        <taxon>Diploscapter</taxon>
    </lineage>
</organism>
<evidence type="ECO:0000256" key="2">
    <source>
        <dbReference type="ARBA" id="ARBA00022794"/>
    </source>
</evidence>
<dbReference type="PANTHER" id="PTHR33724:SF1">
    <property type="entry name" value="INTRAFLAGELLAR TRANSPORT PROTEIN 43 HOMOLOG"/>
    <property type="match status" value="1"/>
</dbReference>
<proteinExistence type="inferred from homology"/>
<comment type="similarity">
    <text evidence="1">Belongs to the IFT43 family.</text>
</comment>